<gene>
    <name evidence="1" type="ORF">EEDITHA_LOCUS22386</name>
</gene>
<sequence>MAGNTIYHRILGELPCHYPPSWIITYSKTQDLHHIRTTPGPPVSSHPRHLPPDKLKISQKEFEEILANGTECRSNRAWSSPLYLVPKIMASYSAATIVHLTLEQFLTNIQSCIFRTLLAS</sequence>
<name>A0AAU9VCG3_EUPED</name>
<dbReference type="InterPro" id="IPR043502">
    <property type="entry name" value="DNA/RNA_pol_sf"/>
</dbReference>
<dbReference type="Proteomes" id="UP001153954">
    <property type="component" value="Unassembled WGS sequence"/>
</dbReference>
<accession>A0AAU9VCG3</accession>
<dbReference type="AlphaFoldDB" id="A0AAU9VCG3"/>
<evidence type="ECO:0000313" key="2">
    <source>
        <dbReference type="Proteomes" id="UP001153954"/>
    </source>
</evidence>
<dbReference type="GO" id="GO:0071897">
    <property type="term" value="P:DNA biosynthetic process"/>
    <property type="evidence" value="ECO:0007669"/>
    <property type="project" value="UniProtKB-ARBA"/>
</dbReference>
<organism evidence="1 2">
    <name type="scientific">Euphydryas editha</name>
    <name type="common">Edith's checkerspot</name>
    <dbReference type="NCBI Taxonomy" id="104508"/>
    <lineage>
        <taxon>Eukaryota</taxon>
        <taxon>Metazoa</taxon>
        <taxon>Ecdysozoa</taxon>
        <taxon>Arthropoda</taxon>
        <taxon>Hexapoda</taxon>
        <taxon>Insecta</taxon>
        <taxon>Pterygota</taxon>
        <taxon>Neoptera</taxon>
        <taxon>Endopterygota</taxon>
        <taxon>Lepidoptera</taxon>
        <taxon>Glossata</taxon>
        <taxon>Ditrysia</taxon>
        <taxon>Papilionoidea</taxon>
        <taxon>Nymphalidae</taxon>
        <taxon>Nymphalinae</taxon>
        <taxon>Euphydryas</taxon>
    </lineage>
</organism>
<comment type="caution">
    <text evidence="1">The sequence shown here is derived from an EMBL/GenBank/DDBJ whole genome shotgun (WGS) entry which is preliminary data.</text>
</comment>
<evidence type="ECO:0000313" key="1">
    <source>
        <dbReference type="EMBL" id="CAH2108450.1"/>
    </source>
</evidence>
<dbReference type="EMBL" id="CAKOGL010000031">
    <property type="protein sequence ID" value="CAH2108450.1"/>
    <property type="molecule type" value="Genomic_DNA"/>
</dbReference>
<protein>
    <submittedName>
        <fullName evidence="1">Uncharacterized protein</fullName>
    </submittedName>
</protein>
<keyword evidence="2" id="KW-1185">Reference proteome</keyword>
<dbReference type="SUPFAM" id="SSF56672">
    <property type="entry name" value="DNA/RNA polymerases"/>
    <property type="match status" value="1"/>
</dbReference>
<proteinExistence type="predicted"/>
<reference evidence="1" key="1">
    <citation type="submission" date="2022-03" db="EMBL/GenBank/DDBJ databases">
        <authorList>
            <person name="Tunstrom K."/>
        </authorList>
    </citation>
    <scope>NUCLEOTIDE SEQUENCE</scope>
</reference>
<dbReference type="Gene3D" id="3.10.10.10">
    <property type="entry name" value="HIV Type 1 Reverse Transcriptase, subunit A, domain 1"/>
    <property type="match status" value="1"/>
</dbReference>